<proteinExistence type="predicted"/>
<evidence type="ECO:0000313" key="1">
    <source>
        <dbReference type="EMBL" id="KAJ4000722.1"/>
    </source>
</evidence>
<accession>A0ABQ8QQK6</accession>
<comment type="caution">
    <text evidence="1">The sequence shown here is derived from an EMBL/GenBank/DDBJ whole genome shotgun (WGS) entry which is preliminary data.</text>
</comment>
<organism evidence="1 2">
    <name type="scientific">Lentinula boryana</name>
    <dbReference type="NCBI Taxonomy" id="40481"/>
    <lineage>
        <taxon>Eukaryota</taxon>
        <taxon>Fungi</taxon>
        <taxon>Dikarya</taxon>
        <taxon>Basidiomycota</taxon>
        <taxon>Agaricomycotina</taxon>
        <taxon>Agaricomycetes</taxon>
        <taxon>Agaricomycetidae</taxon>
        <taxon>Agaricales</taxon>
        <taxon>Marasmiineae</taxon>
        <taxon>Omphalotaceae</taxon>
        <taxon>Lentinula</taxon>
    </lineage>
</organism>
<evidence type="ECO:0000313" key="2">
    <source>
        <dbReference type="Proteomes" id="UP001163828"/>
    </source>
</evidence>
<keyword evidence="2" id="KW-1185">Reference proteome</keyword>
<name>A0ABQ8QQK6_9AGAR</name>
<dbReference type="EMBL" id="MU790518">
    <property type="protein sequence ID" value="KAJ4000722.1"/>
    <property type="molecule type" value="Genomic_DNA"/>
</dbReference>
<sequence>MLLQYVQILLFRRECIAQLTKKNILFQVELRDGEIVTQKKILEWISTTDANLTFIGDPITKRNTEIVTVVYCSFRTGNICGGTCTVYSGGPACLRAPHTNCISATQNVGICGSPGCGGRCKQLLPCQAPIEDDFCYTPGTESINVGF</sequence>
<reference evidence="1" key="1">
    <citation type="submission" date="2022-08" db="EMBL/GenBank/DDBJ databases">
        <authorList>
            <consortium name="DOE Joint Genome Institute"/>
            <person name="Min B."/>
            <person name="Riley R."/>
            <person name="Sierra-Patev S."/>
            <person name="Naranjo-Ortiz M."/>
            <person name="Looney B."/>
            <person name="Konkel Z."/>
            <person name="Slot J.C."/>
            <person name="Sakamoto Y."/>
            <person name="Steenwyk J.L."/>
            <person name="Rokas A."/>
            <person name="Carro J."/>
            <person name="Camarero S."/>
            <person name="Ferreira P."/>
            <person name="Molpeceres G."/>
            <person name="Ruiz-Duenas F.J."/>
            <person name="Serrano A."/>
            <person name="Henrissat B."/>
            <person name="Drula E."/>
            <person name="Hughes K.W."/>
            <person name="Mata J.L."/>
            <person name="Ishikawa N.K."/>
            <person name="Vargas-Isla R."/>
            <person name="Ushijima S."/>
            <person name="Smith C.A."/>
            <person name="Ahrendt S."/>
            <person name="Andreopoulos W."/>
            <person name="He G."/>
            <person name="Labutti K."/>
            <person name="Lipzen A."/>
            <person name="Ng V."/>
            <person name="Sandor L."/>
            <person name="Barry K."/>
            <person name="Martinez A.T."/>
            <person name="Xiao Y."/>
            <person name="Gibbons J.G."/>
            <person name="Terashima K."/>
            <person name="Hibbett D.S."/>
            <person name="Grigoriev I.V."/>
        </authorList>
    </citation>
    <scope>NUCLEOTIDE SEQUENCE</scope>
    <source>
        <strain evidence="1">TFB10827</strain>
    </source>
</reference>
<dbReference type="Proteomes" id="UP001163828">
    <property type="component" value="Unassembled WGS sequence"/>
</dbReference>
<protein>
    <submittedName>
        <fullName evidence="1">Uncharacterized protein</fullName>
    </submittedName>
</protein>
<gene>
    <name evidence="1" type="ORF">F5050DRAFT_371433</name>
</gene>